<protein>
    <submittedName>
        <fullName evidence="2">Uncharacterized protein</fullName>
    </submittedName>
</protein>
<dbReference type="EMBL" id="GBRH01202205">
    <property type="protein sequence ID" value="JAD95690.1"/>
    <property type="molecule type" value="Transcribed_RNA"/>
</dbReference>
<name>A0A0A9ECW1_ARUDO</name>
<accession>A0A0A9ECW1</accession>
<dbReference type="AlphaFoldDB" id="A0A0A9ECW1"/>
<evidence type="ECO:0000313" key="2">
    <source>
        <dbReference type="EMBL" id="JAD95690.1"/>
    </source>
</evidence>
<reference evidence="2" key="1">
    <citation type="submission" date="2014-09" db="EMBL/GenBank/DDBJ databases">
        <authorList>
            <person name="Magalhaes I.L.F."/>
            <person name="Oliveira U."/>
            <person name="Santos F.R."/>
            <person name="Vidigal T.H.D.A."/>
            <person name="Brescovit A.D."/>
            <person name="Santos A.J."/>
        </authorList>
    </citation>
    <scope>NUCLEOTIDE SEQUENCE</scope>
    <source>
        <tissue evidence="2">Shoot tissue taken approximately 20 cm above the soil surface</tissue>
    </source>
</reference>
<feature type="region of interest" description="Disordered" evidence="1">
    <location>
        <begin position="19"/>
        <end position="54"/>
    </location>
</feature>
<sequence>MLHTDEPSPPHFCIPCCTSSSSPQTLPSWPPRPSRAPASQPPTQVGDYDPHSTC</sequence>
<organism evidence="2">
    <name type="scientific">Arundo donax</name>
    <name type="common">Giant reed</name>
    <name type="synonym">Donax arundinaceus</name>
    <dbReference type="NCBI Taxonomy" id="35708"/>
    <lineage>
        <taxon>Eukaryota</taxon>
        <taxon>Viridiplantae</taxon>
        <taxon>Streptophyta</taxon>
        <taxon>Embryophyta</taxon>
        <taxon>Tracheophyta</taxon>
        <taxon>Spermatophyta</taxon>
        <taxon>Magnoliopsida</taxon>
        <taxon>Liliopsida</taxon>
        <taxon>Poales</taxon>
        <taxon>Poaceae</taxon>
        <taxon>PACMAD clade</taxon>
        <taxon>Arundinoideae</taxon>
        <taxon>Arundineae</taxon>
        <taxon>Arundo</taxon>
    </lineage>
</organism>
<reference evidence="2" key="2">
    <citation type="journal article" date="2015" name="Data Brief">
        <title>Shoot transcriptome of the giant reed, Arundo donax.</title>
        <authorList>
            <person name="Barrero R.A."/>
            <person name="Guerrero F.D."/>
            <person name="Moolhuijzen P."/>
            <person name="Goolsby J.A."/>
            <person name="Tidwell J."/>
            <person name="Bellgard S.E."/>
            <person name="Bellgard M.I."/>
        </authorList>
    </citation>
    <scope>NUCLEOTIDE SEQUENCE</scope>
    <source>
        <tissue evidence="2">Shoot tissue taken approximately 20 cm above the soil surface</tissue>
    </source>
</reference>
<evidence type="ECO:0000256" key="1">
    <source>
        <dbReference type="SAM" id="MobiDB-lite"/>
    </source>
</evidence>
<proteinExistence type="predicted"/>